<keyword evidence="4" id="KW-1185">Reference proteome</keyword>
<dbReference type="HOGENOM" id="CLU_130902_1_1_11"/>
<dbReference type="PATRIC" id="fig|512565.3.peg.6027"/>
<dbReference type="PANTHER" id="PTHR35174">
    <property type="entry name" value="BLL7171 PROTEIN-RELATED"/>
    <property type="match status" value="1"/>
</dbReference>
<evidence type="ECO:0000313" key="3">
    <source>
        <dbReference type="EMBL" id="BAL91252.1"/>
    </source>
</evidence>
<evidence type="ECO:0000313" key="4">
    <source>
        <dbReference type="Proteomes" id="UP000007882"/>
    </source>
</evidence>
<feature type="domain" description="YCII-related" evidence="2">
    <location>
        <begin position="3"/>
        <end position="116"/>
    </location>
</feature>
<accession>I0HE15</accession>
<dbReference type="RefSeq" id="WP_014446139.1">
    <property type="nucleotide sequence ID" value="NC_017093.1"/>
</dbReference>
<protein>
    <recommendedName>
        <fullName evidence="2">YCII-related domain-containing protein</fullName>
    </recommendedName>
</protein>
<dbReference type="STRING" id="512565.AMIS_60320"/>
<dbReference type="PANTHER" id="PTHR35174:SF3">
    <property type="entry name" value="BLL7171 PROTEIN"/>
    <property type="match status" value="1"/>
</dbReference>
<evidence type="ECO:0000256" key="1">
    <source>
        <dbReference type="ARBA" id="ARBA00007689"/>
    </source>
</evidence>
<organism evidence="3 4">
    <name type="scientific">Actinoplanes missouriensis (strain ATCC 14538 / DSM 43046 / CBS 188.64 / JCM 3121 / NBRC 102363 / NCIMB 12654 / NRRL B-3342 / UNCC 431)</name>
    <dbReference type="NCBI Taxonomy" id="512565"/>
    <lineage>
        <taxon>Bacteria</taxon>
        <taxon>Bacillati</taxon>
        <taxon>Actinomycetota</taxon>
        <taxon>Actinomycetes</taxon>
        <taxon>Micromonosporales</taxon>
        <taxon>Micromonosporaceae</taxon>
        <taxon>Actinoplanes</taxon>
    </lineage>
</organism>
<dbReference type="Gene3D" id="3.30.70.1060">
    <property type="entry name" value="Dimeric alpha+beta barrel"/>
    <property type="match status" value="1"/>
</dbReference>
<dbReference type="eggNOG" id="COG3795">
    <property type="taxonomic scope" value="Bacteria"/>
</dbReference>
<dbReference type="InterPro" id="IPR005545">
    <property type="entry name" value="YCII"/>
</dbReference>
<proteinExistence type="inferred from homology"/>
<name>I0HE15_ACTM4</name>
<reference evidence="3 4" key="1">
    <citation type="submission" date="2012-02" db="EMBL/GenBank/DDBJ databases">
        <title>Complete genome sequence of Actinoplanes missouriensis 431 (= NBRC 102363).</title>
        <authorList>
            <person name="Ohnishi Y."/>
            <person name="Ishikawa J."/>
            <person name="Sekine M."/>
            <person name="Hosoyama A."/>
            <person name="Harada T."/>
            <person name="Narita H."/>
            <person name="Hata T."/>
            <person name="Konno Y."/>
            <person name="Tutikane K."/>
            <person name="Fujita N."/>
            <person name="Horinouchi S."/>
            <person name="Hayakawa M."/>
        </authorList>
    </citation>
    <scope>NUCLEOTIDE SEQUENCE [LARGE SCALE GENOMIC DNA]</scope>
    <source>
        <strain evidence="4">ATCC 14538 / DSM 43046 / CBS 188.64 / JCM 3121 / NBRC 102363 / NCIMB 12654 / NRRL B-3342 / UNCC 431</strain>
    </source>
</reference>
<dbReference type="SUPFAM" id="SSF54909">
    <property type="entry name" value="Dimeric alpha+beta barrel"/>
    <property type="match status" value="1"/>
</dbReference>
<dbReference type="AlphaFoldDB" id="I0HE15"/>
<dbReference type="KEGG" id="ams:AMIS_60320"/>
<dbReference type="InterPro" id="IPR011008">
    <property type="entry name" value="Dimeric_a/b-barrel"/>
</dbReference>
<dbReference type="OrthoDB" id="668782at2"/>
<dbReference type="Proteomes" id="UP000007882">
    <property type="component" value="Chromosome"/>
</dbReference>
<comment type="similarity">
    <text evidence="1">Belongs to the YciI family.</text>
</comment>
<evidence type="ECO:0000259" key="2">
    <source>
        <dbReference type="Pfam" id="PF03795"/>
    </source>
</evidence>
<dbReference type="Pfam" id="PF03795">
    <property type="entry name" value="YCII"/>
    <property type="match status" value="1"/>
</dbReference>
<dbReference type="EMBL" id="AP012319">
    <property type="protein sequence ID" value="BAL91252.1"/>
    <property type="molecule type" value="Genomic_DNA"/>
</dbReference>
<sequence>MAKYMLLIYGNEQEWASMTPEEGERLEAGHAAFAAAIGEAAVLSSHPLEPTATATTLRGDSGGRPTITDGPFLETKEALGGYYVIEASDLDQAIAMAQKLPELTWSHCAVEVRPVRDVN</sequence>
<gene>
    <name evidence="3" type="ordered locus">AMIS_60320</name>
</gene>